<evidence type="ECO:0000259" key="4">
    <source>
        <dbReference type="Pfam" id="PF00593"/>
    </source>
</evidence>
<dbReference type="SUPFAM" id="SSF56935">
    <property type="entry name" value="Porins"/>
    <property type="match status" value="1"/>
</dbReference>
<sequence length="1156" mass="124335">MSKWLGSFTKARVMTGVISSVACLPLYAQQSAQNSDQAAPQSEVEEVVVTGSYLRGSPLDAPSPVQSVDRASMEAQGASQIWDVIKNLEINSGSISNEGADGSNAALGNLSGTANINLRNLGENSTLTLINGKRQVAAATTTPSGGEFVDINTIPLVMVDRVEVLTDGGSALYGSDAVAGAVNIIMRTDFEGLEVYGDVQNIESAGSRFDKTGSVIWGWANDSGSTNLVLAGEIFRRDPVPITAARFYDERSEFTGVVGGLGTLINQSSFGARLNQAYINQAAIDQAVAEGGTNSLRYTDPLCSQLTSADGSPLFTGTRTAQRGEPSSSCREDDAQWRLLTVGMERDSLSAAFSHSFNEAAEFYSFAQWSQSDIERSDSGYVTARGPSFFLAQPGAHAGVPAWGGYGIGQTAELGYFAPAVGLSRPTASDISNAPIALANGGPNVPMSGTVQTGNFPRSGGNTNMNTTETMGLQAGIKGDFYALNDRRFNYDVGVSWSGTSFELEYQTFQRDRAELAVNGLGGPNCTPNGVSDFDFRSARGAVSPALPTFWDFLGDTFTQEYFPGFVHTTRESLSLALTSNNQGQGGCEFYNPFLTSVTNPDLGNSQALLDWMTPTVLRADKRNQLAVFDAVIAGEMFEMAGGMSQFALGVQYRQQNNKSIAPYLNDPGLPNAILGWDASGQVDETHYISNNYECSQCIFNYDLDRNVRAIFSEFSLPLLNNVETQFALRYEDYGGSIGGELTPKVAASWRPIEELLFRGSFSQSFRAPNLAVIEEGLEAGQVTFRDPLRNQAVRAGLAAVNNANAEPNTTYSVGAPAPDVGNESANTFSAGFIWTPYGVLDGLSVTTDFWRFEVKDRVMPQPAISSISGELDAFSSAATNPANYVLNSSLANDAAQPYVACDPNALEAQWGSDPQASQNDAGQVIEGSRLDCVVDPREYVVPNVVRTQGSTEGALVTIVSSTINAGEVISDGFDLKLGYGWEMDIGRFRASMDFTYVNQYTLKDVPGLELGLLESGVFDAAGTTGDGILVRSLPDKKGNLTLNWSSHDLSHSITLINRFIGSYDDLAYRNTFENGNDYVRSVVRDKVDSYNSIDLQYSYTHEWADSRLGTSIFTVGALDAFNATLPFRYAGALNYDATVFDGRGRRLYARALLQF</sequence>
<evidence type="ECO:0008006" key="7">
    <source>
        <dbReference type="Google" id="ProtNLM"/>
    </source>
</evidence>
<dbReference type="InterPro" id="IPR036942">
    <property type="entry name" value="Beta-barrel_TonB_sf"/>
</dbReference>
<dbReference type="InterPro" id="IPR012910">
    <property type="entry name" value="Plug_dom"/>
</dbReference>
<feature type="domain" description="TonB-dependent receptor-like beta-barrel" evidence="4">
    <location>
        <begin position="540"/>
        <end position="1108"/>
    </location>
</feature>
<keyword evidence="2" id="KW-0472">Membrane</keyword>
<dbReference type="PROSITE" id="PS51257">
    <property type="entry name" value="PROKAR_LIPOPROTEIN"/>
    <property type="match status" value="1"/>
</dbReference>
<keyword evidence="3" id="KW-0998">Cell outer membrane</keyword>
<dbReference type="AlphaFoldDB" id="A0A0F9YH05"/>
<evidence type="ECO:0000256" key="2">
    <source>
        <dbReference type="ARBA" id="ARBA00023136"/>
    </source>
</evidence>
<evidence type="ECO:0000313" key="6">
    <source>
        <dbReference type="EMBL" id="KKO11557.1"/>
    </source>
</evidence>
<dbReference type="PANTHER" id="PTHR47234">
    <property type="match status" value="1"/>
</dbReference>
<dbReference type="EMBL" id="LAZR01000002">
    <property type="protein sequence ID" value="KKO11557.1"/>
    <property type="molecule type" value="Genomic_DNA"/>
</dbReference>
<dbReference type="Gene3D" id="2.170.130.10">
    <property type="entry name" value="TonB-dependent receptor, plug domain"/>
    <property type="match status" value="1"/>
</dbReference>
<evidence type="ECO:0000256" key="1">
    <source>
        <dbReference type="ARBA" id="ARBA00004442"/>
    </source>
</evidence>
<dbReference type="GO" id="GO:0009279">
    <property type="term" value="C:cell outer membrane"/>
    <property type="evidence" value="ECO:0007669"/>
    <property type="project" value="UniProtKB-SubCell"/>
</dbReference>
<accession>A0A0F9YH05</accession>
<dbReference type="Pfam" id="PF00593">
    <property type="entry name" value="TonB_dep_Rec_b-barrel"/>
    <property type="match status" value="1"/>
</dbReference>
<reference evidence="6" key="1">
    <citation type="journal article" date="2015" name="Nature">
        <title>Complex archaea that bridge the gap between prokaryotes and eukaryotes.</title>
        <authorList>
            <person name="Spang A."/>
            <person name="Saw J.H."/>
            <person name="Jorgensen S.L."/>
            <person name="Zaremba-Niedzwiedzka K."/>
            <person name="Martijn J."/>
            <person name="Lind A.E."/>
            <person name="van Eijk R."/>
            <person name="Schleper C."/>
            <person name="Guy L."/>
            <person name="Ettema T.J."/>
        </authorList>
    </citation>
    <scope>NUCLEOTIDE SEQUENCE</scope>
</reference>
<dbReference type="InterPro" id="IPR037066">
    <property type="entry name" value="Plug_dom_sf"/>
</dbReference>
<evidence type="ECO:0000256" key="3">
    <source>
        <dbReference type="ARBA" id="ARBA00023237"/>
    </source>
</evidence>
<comment type="caution">
    <text evidence="6">The sequence shown here is derived from an EMBL/GenBank/DDBJ whole genome shotgun (WGS) entry which is preliminary data.</text>
</comment>
<organism evidence="6">
    <name type="scientific">marine sediment metagenome</name>
    <dbReference type="NCBI Taxonomy" id="412755"/>
    <lineage>
        <taxon>unclassified sequences</taxon>
        <taxon>metagenomes</taxon>
        <taxon>ecological metagenomes</taxon>
    </lineage>
</organism>
<name>A0A0F9YH05_9ZZZZ</name>
<protein>
    <recommendedName>
        <fullName evidence="7">TonB-dependent receptor plug domain-containing protein</fullName>
    </recommendedName>
</protein>
<feature type="domain" description="TonB-dependent receptor plug" evidence="5">
    <location>
        <begin position="59"/>
        <end position="181"/>
    </location>
</feature>
<dbReference type="PANTHER" id="PTHR47234:SF2">
    <property type="entry name" value="TONB-DEPENDENT RECEPTOR"/>
    <property type="match status" value="1"/>
</dbReference>
<proteinExistence type="predicted"/>
<dbReference type="Pfam" id="PF07715">
    <property type="entry name" value="Plug"/>
    <property type="match status" value="1"/>
</dbReference>
<gene>
    <name evidence="6" type="ORF">LCGC14_0010500</name>
</gene>
<comment type="subcellular location">
    <subcellularLocation>
        <location evidence="1">Cell outer membrane</location>
    </subcellularLocation>
</comment>
<evidence type="ECO:0000259" key="5">
    <source>
        <dbReference type="Pfam" id="PF07715"/>
    </source>
</evidence>
<dbReference type="InterPro" id="IPR000531">
    <property type="entry name" value="Beta-barrel_TonB"/>
</dbReference>
<dbReference type="Gene3D" id="2.40.170.20">
    <property type="entry name" value="TonB-dependent receptor, beta-barrel domain"/>
    <property type="match status" value="1"/>
</dbReference>